<name>A0AA40HMG8_CNENI</name>
<organism evidence="2 3">
    <name type="scientific">Cnephaeus nilssonii</name>
    <name type="common">Northern bat</name>
    <name type="synonym">Eptesicus nilssonii</name>
    <dbReference type="NCBI Taxonomy" id="3371016"/>
    <lineage>
        <taxon>Eukaryota</taxon>
        <taxon>Metazoa</taxon>
        <taxon>Chordata</taxon>
        <taxon>Craniata</taxon>
        <taxon>Vertebrata</taxon>
        <taxon>Euteleostomi</taxon>
        <taxon>Mammalia</taxon>
        <taxon>Eutheria</taxon>
        <taxon>Laurasiatheria</taxon>
        <taxon>Chiroptera</taxon>
        <taxon>Yangochiroptera</taxon>
        <taxon>Vespertilionidae</taxon>
        <taxon>Cnephaeus</taxon>
    </lineage>
</organism>
<accession>A0AA40HMG8</accession>
<keyword evidence="3" id="KW-1185">Reference proteome</keyword>
<dbReference type="EMBL" id="JAULJE010000016">
    <property type="protein sequence ID" value="KAK1333455.1"/>
    <property type="molecule type" value="Genomic_DNA"/>
</dbReference>
<comment type="caution">
    <text evidence="2">The sequence shown here is derived from an EMBL/GenBank/DDBJ whole genome shotgun (WGS) entry which is preliminary data.</text>
</comment>
<dbReference type="AlphaFoldDB" id="A0AA40HMG8"/>
<reference evidence="2" key="1">
    <citation type="submission" date="2023-06" db="EMBL/GenBank/DDBJ databases">
        <title>Reference genome for the Northern bat (Eptesicus nilssonii), a most northern bat species.</title>
        <authorList>
            <person name="Laine V.N."/>
            <person name="Pulliainen A.T."/>
            <person name="Lilley T.M."/>
        </authorList>
    </citation>
    <scope>NUCLEOTIDE SEQUENCE</scope>
    <source>
        <strain evidence="2">BLF_Eptnil</strain>
        <tissue evidence="2">Kidney</tissue>
    </source>
</reference>
<feature type="region of interest" description="Disordered" evidence="1">
    <location>
        <begin position="69"/>
        <end position="150"/>
    </location>
</feature>
<feature type="compositionally biased region" description="Basic and acidic residues" evidence="1">
    <location>
        <begin position="110"/>
        <end position="122"/>
    </location>
</feature>
<feature type="compositionally biased region" description="Basic and acidic residues" evidence="1">
    <location>
        <begin position="69"/>
        <end position="86"/>
    </location>
</feature>
<protein>
    <submittedName>
        <fullName evidence="2">Uncharacterized protein</fullName>
    </submittedName>
</protein>
<gene>
    <name evidence="2" type="ORF">QTO34_005839</name>
</gene>
<evidence type="ECO:0000256" key="1">
    <source>
        <dbReference type="SAM" id="MobiDB-lite"/>
    </source>
</evidence>
<evidence type="ECO:0000313" key="2">
    <source>
        <dbReference type="EMBL" id="KAK1333455.1"/>
    </source>
</evidence>
<evidence type="ECO:0000313" key="3">
    <source>
        <dbReference type="Proteomes" id="UP001177744"/>
    </source>
</evidence>
<sequence>MARHKCVSPSLVSSADVPRVARAFGKLRGTCTHDYCMHRSCRSRVAVTDTTDPLPQRLCERVSLFKRNNKDGAPRTESSGREEARPPAEAGTSRTRERAVTSAALTPSTTRKEKSSHQESGLRRGLGNSFPRKLNSKQHNHNRREELVPKQAGARKCLVYRKMPQRTPLCHDDTNTPGKKKFCTFSISKCHRFGGPNDTLVTASFGASLSQHWLGAT</sequence>
<proteinExistence type="predicted"/>
<dbReference type="Proteomes" id="UP001177744">
    <property type="component" value="Unassembled WGS sequence"/>
</dbReference>